<organism evidence="1 2">
    <name type="scientific">Devosia pacifica</name>
    <dbReference type="NCBI Taxonomy" id="1335967"/>
    <lineage>
        <taxon>Bacteria</taxon>
        <taxon>Pseudomonadati</taxon>
        <taxon>Pseudomonadota</taxon>
        <taxon>Alphaproteobacteria</taxon>
        <taxon>Hyphomicrobiales</taxon>
        <taxon>Devosiaceae</taxon>
        <taxon>Devosia</taxon>
    </lineage>
</organism>
<accession>A0A918S792</accession>
<dbReference type="RefSeq" id="WP_189425994.1">
    <property type="nucleotide sequence ID" value="NZ_BMZE01000002.1"/>
</dbReference>
<sequence length="120" mass="13661">MTPDIAMTYDTTLGAVIVRFPDTVTEEQMRRWVAALPGDLAVLEGNSSSILLDTNRHQFENMECLRLLRCALESDQVRKAIRRVAFVQPESFRLPAVVSAEEAYFSTFQDAYTALKNDEW</sequence>
<reference evidence="1" key="2">
    <citation type="submission" date="2020-09" db="EMBL/GenBank/DDBJ databases">
        <authorList>
            <person name="Sun Q."/>
            <person name="Kim S."/>
        </authorList>
    </citation>
    <scope>NUCLEOTIDE SEQUENCE</scope>
    <source>
        <strain evidence="1">KCTC 32437</strain>
    </source>
</reference>
<dbReference type="EMBL" id="BMZE01000002">
    <property type="protein sequence ID" value="GHA28007.1"/>
    <property type="molecule type" value="Genomic_DNA"/>
</dbReference>
<dbReference type="AlphaFoldDB" id="A0A918S792"/>
<proteinExistence type="predicted"/>
<evidence type="ECO:0000313" key="1">
    <source>
        <dbReference type="EMBL" id="GHA28007.1"/>
    </source>
</evidence>
<comment type="caution">
    <text evidence="1">The sequence shown here is derived from an EMBL/GenBank/DDBJ whole genome shotgun (WGS) entry which is preliminary data.</text>
</comment>
<evidence type="ECO:0000313" key="2">
    <source>
        <dbReference type="Proteomes" id="UP000646579"/>
    </source>
</evidence>
<keyword evidence="2" id="KW-1185">Reference proteome</keyword>
<protein>
    <submittedName>
        <fullName evidence="1">Uncharacterized protein</fullName>
    </submittedName>
</protein>
<dbReference type="Proteomes" id="UP000646579">
    <property type="component" value="Unassembled WGS sequence"/>
</dbReference>
<reference evidence="1" key="1">
    <citation type="journal article" date="2014" name="Int. J. Syst. Evol. Microbiol.">
        <title>Complete genome sequence of Corynebacterium casei LMG S-19264T (=DSM 44701T), isolated from a smear-ripened cheese.</title>
        <authorList>
            <consortium name="US DOE Joint Genome Institute (JGI-PGF)"/>
            <person name="Walter F."/>
            <person name="Albersmeier A."/>
            <person name="Kalinowski J."/>
            <person name="Ruckert C."/>
        </authorList>
    </citation>
    <scope>NUCLEOTIDE SEQUENCE</scope>
    <source>
        <strain evidence="1">KCTC 32437</strain>
    </source>
</reference>
<name>A0A918S792_9HYPH</name>
<gene>
    <name evidence="1" type="ORF">GCM10007989_24960</name>
</gene>